<dbReference type="RefSeq" id="WP_208341293.1">
    <property type="nucleotide sequence ID" value="NZ_CAWQFN010000855.1"/>
</dbReference>
<dbReference type="Proteomes" id="UP000667802">
    <property type="component" value="Unassembled WGS sequence"/>
</dbReference>
<accession>A0AAP5ID58</accession>
<feature type="signal peptide" evidence="1">
    <location>
        <begin position="1"/>
        <end position="26"/>
    </location>
</feature>
<organism evidence="2 3">
    <name type="scientific">Aetokthonos hydrillicola Thurmond2011</name>
    <dbReference type="NCBI Taxonomy" id="2712845"/>
    <lineage>
        <taxon>Bacteria</taxon>
        <taxon>Bacillati</taxon>
        <taxon>Cyanobacteriota</taxon>
        <taxon>Cyanophyceae</taxon>
        <taxon>Nostocales</taxon>
        <taxon>Hapalosiphonaceae</taxon>
        <taxon>Aetokthonos</taxon>
    </lineage>
</organism>
<proteinExistence type="predicted"/>
<feature type="chain" id="PRO_5042904475" evidence="1">
    <location>
        <begin position="27"/>
        <end position="186"/>
    </location>
</feature>
<gene>
    <name evidence="2" type="ORF">G7B40_033175</name>
</gene>
<protein>
    <submittedName>
        <fullName evidence="2">Uncharacterized protein</fullName>
    </submittedName>
</protein>
<keyword evidence="3" id="KW-1185">Reference proteome</keyword>
<dbReference type="EMBL" id="JAALHA020000024">
    <property type="protein sequence ID" value="MDR9899378.1"/>
    <property type="molecule type" value="Genomic_DNA"/>
</dbReference>
<evidence type="ECO:0000313" key="3">
    <source>
        <dbReference type="Proteomes" id="UP000667802"/>
    </source>
</evidence>
<name>A0AAP5ID58_9CYAN</name>
<sequence length="186" mass="19418">MINNKRRWVVMGVTAGFLLGSTVVDAVTAIASADSVTANVGRSTATTTENDRVCRTTATTLEPIPGTNVKFVQGSTGPVLVTFVAEWPKPSQDEIPAGSQAAGASIFLFIDGQRVDSISSNGGVLVHEGSATSVSNGTHSFTFVTDPIQPGKHEAQIYFLDNVLGTSGVPNGTICVNNRTTVVQHN</sequence>
<evidence type="ECO:0000313" key="2">
    <source>
        <dbReference type="EMBL" id="MDR9899378.1"/>
    </source>
</evidence>
<reference evidence="3" key="1">
    <citation type="journal article" date="2021" name="Science">
        <title>Hunting the eagle killer: A cyanobacterial neurotoxin causes vacuolar myelinopathy.</title>
        <authorList>
            <person name="Breinlinger S."/>
            <person name="Phillips T.J."/>
            <person name="Haram B.N."/>
            <person name="Mares J."/>
            <person name="Martinez Yerena J.A."/>
            <person name="Hrouzek P."/>
            <person name="Sobotka R."/>
            <person name="Henderson W.M."/>
            <person name="Schmieder P."/>
            <person name="Williams S.M."/>
            <person name="Lauderdale J.D."/>
            <person name="Wilde H.D."/>
            <person name="Gerrin W."/>
            <person name="Kust A."/>
            <person name="Washington J.W."/>
            <person name="Wagner C."/>
            <person name="Geier B."/>
            <person name="Liebeke M."/>
            <person name="Enke H."/>
            <person name="Niedermeyer T.H.J."/>
            <person name="Wilde S.B."/>
        </authorList>
    </citation>
    <scope>NUCLEOTIDE SEQUENCE [LARGE SCALE GENOMIC DNA]</scope>
    <source>
        <strain evidence="3">Thurmond2011</strain>
    </source>
</reference>
<keyword evidence="1" id="KW-0732">Signal</keyword>
<evidence type="ECO:0000256" key="1">
    <source>
        <dbReference type="SAM" id="SignalP"/>
    </source>
</evidence>
<dbReference type="AlphaFoldDB" id="A0AAP5ID58"/>
<comment type="caution">
    <text evidence="2">The sequence shown here is derived from an EMBL/GenBank/DDBJ whole genome shotgun (WGS) entry which is preliminary data.</text>
</comment>